<proteinExistence type="predicted"/>
<protein>
    <submittedName>
        <fullName evidence="2">Uncharacterized protein</fullName>
    </submittedName>
</protein>
<reference evidence="2 3" key="1">
    <citation type="submission" date="2019-05" db="EMBL/GenBank/DDBJ databases">
        <title>Mikania micrantha, genome provides insights into the molecular mechanism of rapid growth.</title>
        <authorList>
            <person name="Liu B."/>
        </authorList>
    </citation>
    <scope>NUCLEOTIDE SEQUENCE [LARGE SCALE GENOMIC DNA]</scope>
    <source>
        <strain evidence="2">NLD-2019</strain>
        <tissue evidence="2">Leaf</tissue>
    </source>
</reference>
<feature type="region of interest" description="Disordered" evidence="1">
    <location>
        <begin position="85"/>
        <end position="106"/>
    </location>
</feature>
<accession>A0A5N6LTY1</accession>
<comment type="caution">
    <text evidence="2">The sequence shown here is derived from an EMBL/GenBank/DDBJ whole genome shotgun (WGS) entry which is preliminary data.</text>
</comment>
<dbReference type="AlphaFoldDB" id="A0A5N6LTY1"/>
<feature type="compositionally biased region" description="Basic and acidic residues" evidence="1">
    <location>
        <begin position="87"/>
        <end position="100"/>
    </location>
</feature>
<organism evidence="2 3">
    <name type="scientific">Mikania micrantha</name>
    <name type="common">bitter vine</name>
    <dbReference type="NCBI Taxonomy" id="192012"/>
    <lineage>
        <taxon>Eukaryota</taxon>
        <taxon>Viridiplantae</taxon>
        <taxon>Streptophyta</taxon>
        <taxon>Embryophyta</taxon>
        <taxon>Tracheophyta</taxon>
        <taxon>Spermatophyta</taxon>
        <taxon>Magnoliopsida</taxon>
        <taxon>eudicotyledons</taxon>
        <taxon>Gunneridae</taxon>
        <taxon>Pentapetalae</taxon>
        <taxon>asterids</taxon>
        <taxon>campanulids</taxon>
        <taxon>Asterales</taxon>
        <taxon>Asteraceae</taxon>
        <taxon>Asteroideae</taxon>
        <taxon>Heliantheae alliance</taxon>
        <taxon>Eupatorieae</taxon>
        <taxon>Mikania</taxon>
    </lineage>
</organism>
<sequence length="106" mass="11701">MVRGKNARVRHGSWLQGFVHVTARFGEWLGSQAAGSQEEGSRHHSSLVWLGFATLATVSVAPTVQPSHEPATSFELRLAMSSSRASRGFENHPNRMRNEEVMSNGR</sequence>
<evidence type="ECO:0000313" key="2">
    <source>
        <dbReference type="EMBL" id="KAD2805017.1"/>
    </source>
</evidence>
<dbReference type="EMBL" id="SZYD01000018">
    <property type="protein sequence ID" value="KAD2805017.1"/>
    <property type="molecule type" value="Genomic_DNA"/>
</dbReference>
<gene>
    <name evidence="2" type="ORF">E3N88_38394</name>
</gene>
<dbReference type="Proteomes" id="UP000326396">
    <property type="component" value="Linkage Group LG8"/>
</dbReference>
<keyword evidence="3" id="KW-1185">Reference proteome</keyword>
<name>A0A5N6LTY1_9ASTR</name>
<evidence type="ECO:0000256" key="1">
    <source>
        <dbReference type="SAM" id="MobiDB-lite"/>
    </source>
</evidence>
<evidence type="ECO:0000313" key="3">
    <source>
        <dbReference type="Proteomes" id="UP000326396"/>
    </source>
</evidence>